<name>A0ABT9ERS2_9GAMM</name>
<gene>
    <name evidence="1" type="ORF">Q8W30_04235</name>
</gene>
<comment type="caution">
    <text evidence="1">The sequence shown here is derived from an EMBL/GenBank/DDBJ whole genome shotgun (WGS) entry which is preliminary data.</text>
</comment>
<reference evidence="1" key="1">
    <citation type="submission" date="2023-07" db="EMBL/GenBank/DDBJ databases">
        <title>Genome content predicts the carbon catabolic preferences of heterotrophic bacteria.</title>
        <authorList>
            <person name="Gralka M."/>
        </authorList>
    </citation>
    <scope>NUCLEOTIDE SEQUENCE</scope>
    <source>
        <strain evidence="1">5G01</strain>
    </source>
</reference>
<evidence type="ECO:0000313" key="2">
    <source>
        <dbReference type="Proteomes" id="UP001177341"/>
    </source>
</evidence>
<dbReference type="EMBL" id="JAUYVO010000002">
    <property type="protein sequence ID" value="MDP2521772.1"/>
    <property type="molecule type" value="Genomic_DNA"/>
</dbReference>
<organism evidence="1 2">
    <name type="scientific">Neptunomonas phycophila</name>
    <dbReference type="NCBI Taxonomy" id="1572645"/>
    <lineage>
        <taxon>Bacteria</taxon>
        <taxon>Pseudomonadati</taxon>
        <taxon>Pseudomonadota</taxon>
        <taxon>Gammaproteobacteria</taxon>
        <taxon>Oceanospirillales</taxon>
        <taxon>Oceanospirillaceae</taxon>
        <taxon>Neptunomonas</taxon>
    </lineage>
</organism>
<accession>A0ABT9ERS2</accession>
<sequence>MEGLSSSHDALTLHLSTGKASHQEIANLENIYCLLVGSDVQSNDSICFMFKFKNELWVVPESSQYRSLKEVLAKEPYNGMVVVAQVDYLPFTWRRNKFLLGMEGNLAIKDILKFSEIEDELTILNDCTLDSVFNH</sequence>
<evidence type="ECO:0000313" key="1">
    <source>
        <dbReference type="EMBL" id="MDP2521772.1"/>
    </source>
</evidence>
<dbReference type="RefSeq" id="WP_305450243.1">
    <property type="nucleotide sequence ID" value="NZ_JAUYVO010000002.1"/>
</dbReference>
<keyword evidence="2" id="KW-1185">Reference proteome</keyword>
<proteinExistence type="predicted"/>
<dbReference type="Proteomes" id="UP001177341">
    <property type="component" value="Unassembled WGS sequence"/>
</dbReference>
<protein>
    <submittedName>
        <fullName evidence="1">Uncharacterized protein</fullName>
    </submittedName>
</protein>